<reference evidence="2" key="1">
    <citation type="journal article" date="2023" name="G3 (Bethesda)">
        <title>Genome assembly and association tests identify interacting loci associated with vigor, precocity, and sex in interspecific pistachio rootstocks.</title>
        <authorList>
            <person name="Palmer W."/>
            <person name="Jacygrad E."/>
            <person name="Sagayaradj S."/>
            <person name="Cavanaugh K."/>
            <person name="Han R."/>
            <person name="Bertier L."/>
            <person name="Beede B."/>
            <person name="Kafkas S."/>
            <person name="Golino D."/>
            <person name="Preece J."/>
            <person name="Michelmore R."/>
        </authorList>
    </citation>
    <scope>NUCLEOTIDE SEQUENCE [LARGE SCALE GENOMIC DNA]</scope>
</reference>
<protein>
    <submittedName>
        <fullName evidence="1">Uncharacterized protein</fullName>
    </submittedName>
</protein>
<keyword evidence="2" id="KW-1185">Reference proteome</keyword>
<comment type="caution">
    <text evidence="1">The sequence shown here is derived from an EMBL/GenBank/DDBJ whole genome shotgun (WGS) entry which is preliminary data.</text>
</comment>
<sequence length="76" mass="8955">MDAREHVKHRMKFYRRNGEMIFEDVLKWMTNVKELVDDNETFGSRDVLEHIYDSILDHPDVNMIEVYGIGGIGKTV</sequence>
<name>A0ACC0YER7_9ROSI</name>
<proteinExistence type="predicted"/>
<gene>
    <name evidence="1" type="ORF">Pint_26091</name>
</gene>
<organism evidence="1 2">
    <name type="scientific">Pistacia integerrima</name>
    <dbReference type="NCBI Taxonomy" id="434235"/>
    <lineage>
        <taxon>Eukaryota</taxon>
        <taxon>Viridiplantae</taxon>
        <taxon>Streptophyta</taxon>
        <taxon>Embryophyta</taxon>
        <taxon>Tracheophyta</taxon>
        <taxon>Spermatophyta</taxon>
        <taxon>Magnoliopsida</taxon>
        <taxon>eudicotyledons</taxon>
        <taxon>Gunneridae</taxon>
        <taxon>Pentapetalae</taxon>
        <taxon>rosids</taxon>
        <taxon>malvids</taxon>
        <taxon>Sapindales</taxon>
        <taxon>Anacardiaceae</taxon>
        <taxon>Pistacia</taxon>
    </lineage>
</organism>
<dbReference type="Proteomes" id="UP001163603">
    <property type="component" value="Chromosome 7"/>
</dbReference>
<evidence type="ECO:0000313" key="1">
    <source>
        <dbReference type="EMBL" id="KAJ0034893.1"/>
    </source>
</evidence>
<evidence type="ECO:0000313" key="2">
    <source>
        <dbReference type="Proteomes" id="UP001163603"/>
    </source>
</evidence>
<accession>A0ACC0YER7</accession>
<dbReference type="EMBL" id="CM047742">
    <property type="protein sequence ID" value="KAJ0034893.1"/>
    <property type="molecule type" value="Genomic_DNA"/>
</dbReference>